<feature type="transmembrane region" description="Helical" evidence="6">
    <location>
        <begin position="180"/>
        <end position="197"/>
    </location>
</feature>
<evidence type="ECO:0000259" key="7">
    <source>
        <dbReference type="Pfam" id="PF00892"/>
    </source>
</evidence>
<name>A0A5J6QKH8_9GAMM</name>
<comment type="similarity">
    <text evidence="2">Belongs to the EamA transporter family.</text>
</comment>
<keyword evidence="3 6" id="KW-0812">Transmembrane</keyword>
<dbReference type="PANTHER" id="PTHR32322">
    <property type="entry name" value="INNER MEMBRANE TRANSPORTER"/>
    <property type="match status" value="1"/>
</dbReference>
<dbReference type="KEGG" id="plal:FXN65_13770"/>
<evidence type="ECO:0000313" key="8">
    <source>
        <dbReference type="EMBL" id="QEY63080.1"/>
    </source>
</evidence>
<proteinExistence type="inferred from homology"/>
<keyword evidence="5 6" id="KW-0472">Membrane</keyword>
<feature type="transmembrane region" description="Helical" evidence="6">
    <location>
        <begin position="152"/>
        <end position="173"/>
    </location>
</feature>
<keyword evidence="4 6" id="KW-1133">Transmembrane helix</keyword>
<dbReference type="Pfam" id="PF00892">
    <property type="entry name" value="EamA"/>
    <property type="match status" value="2"/>
</dbReference>
<keyword evidence="9" id="KW-1185">Reference proteome</keyword>
<feature type="transmembrane region" description="Helical" evidence="6">
    <location>
        <begin position="95"/>
        <end position="115"/>
    </location>
</feature>
<feature type="transmembrane region" description="Helical" evidence="6">
    <location>
        <begin position="242"/>
        <end position="264"/>
    </location>
</feature>
<evidence type="ECO:0000256" key="3">
    <source>
        <dbReference type="ARBA" id="ARBA00022692"/>
    </source>
</evidence>
<feature type="domain" description="EamA" evidence="7">
    <location>
        <begin position="211"/>
        <end position="342"/>
    </location>
</feature>
<dbReference type="GO" id="GO:0016020">
    <property type="term" value="C:membrane"/>
    <property type="evidence" value="ECO:0007669"/>
    <property type="project" value="UniProtKB-SubCell"/>
</dbReference>
<feature type="domain" description="EamA" evidence="7">
    <location>
        <begin position="65"/>
        <end position="196"/>
    </location>
</feature>
<comment type="subcellular location">
    <subcellularLocation>
        <location evidence="1">Membrane</location>
        <topology evidence="1">Multi-pass membrane protein</topology>
    </subcellularLocation>
</comment>
<evidence type="ECO:0000256" key="1">
    <source>
        <dbReference type="ARBA" id="ARBA00004141"/>
    </source>
</evidence>
<dbReference type="SUPFAM" id="SSF103481">
    <property type="entry name" value="Multidrug resistance efflux transporter EmrE"/>
    <property type="match status" value="2"/>
</dbReference>
<evidence type="ECO:0000313" key="9">
    <source>
        <dbReference type="Proteomes" id="UP000327179"/>
    </source>
</evidence>
<feature type="transmembrane region" description="Helical" evidence="6">
    <location>
        <begin position="127"/>
        <end position="146"/>
    </location>
</feature>
<dbReference type="InterPro" id="IPR000620">
    <property type="entry name" value="EamA_dom"/>
</dbReference>
<dbReference type="InterPro" id="IPR050638">
    <property type="entry name" value="AA-Vitamin_Transporters"/>
</dbReference>
<dbReference type="Proteomes" id="UP000327179">
    <property type="component" value="Chromosome"/>
</dbReference>
<protein>
    <submittedName>
        <fullName evidence="8">DMT family transporter</fullName>
    </submittedName>
</protein>
<organism evidence="8 9">
    <name type="scientific">Metapseudomonas lalkuanensis</name>
    <dbReference type="NCBI Taxonomy" id="2604832"/>
    <lineage>
        <taxon>Bacteria</taxon>
        <taxon>Pseudomonadati</taxon>
        <taxon>Pseudomonadota</taxon>
        <taxon>Gammaproteobacteria</taxon>
        <taxon>Pseudomonadales</taxon>
        <taxon>Pseudomonadaceae</taxon>
        <taxon>Metapseudomonas</taxon>
    </lineage>
</organism>
<feature type="transmembrane region" description="Helical" evidence="6">
    <location>
        <begin position="270"/>
        <end position="291"/>
    </location>
</feature>
<dbReference type="PANTHER" id="PTHR32322:SF2">
    <property type="entry name" value="EAMA DOMAIN-CONTAINING PROTEIN"/>
    <property type="match status" value="1"/>
</dbReference>
<feature type="transmembrane region" description="Helical" evidence="6">
    <location>
        <begin position="209"/>
        <end position="230"/>
    </location>
</feature>
<dbReference type="EMBL" id="CP043311">
    <property type="protein sequence ID" value="QEY63080.1"/>
    <property type="molecule type" value="Genomic_DNA"/>
</dbReference>
<feature type="transmembrane region" description="Helical" evidence="6">
    <location>
        <begin position="327"/>
        <end position="344"/>
    </location>
</feature>
<dbReference type="InterPro" id="IPR037185">
    <property type="entry name" value="EmrE-like"/>
</dbReference>
<gene>
    <name evidence="8" type="ORF">FXN65_13770</name>
</gene>
<evidence type="ECO:0000256" key="4">
    <source>
        <dbReference type="ARBA" id="ARBA00022989"/>
    </source>
</evidence>
<dbReference type="AlphaFoldDB" id="A0A5J6QKH8"/>
<sequence length="353" mass="38721">MLEVFCAGGKEICVASTTRQFNGLNFKQVLHLPLPHSVSTAYYKFRDIKNPFVFRECTPVLRLMLFPFAVVAIWTANNLVIKASSGAVQPGTMAFGRWFIAWLVLAPFTVIPIWKNRRQILPLLPKLMILGGLGMAAFQGAAYFSAQYLSATTIGLFVALVPLMTVILAWLVLRESPDPHAIVGVVVSLLGVILVVSRGQPEMLLQQGIGMGELLMLAGSAAYALYNILLRRWSIPIPRWSSVFLQVGFAALFLLPTHLLAMPAPLSQSGILMLIFAGFFASLAAPCLWIVGIDVIGPQRMTSFTNLVPITTAVSAALFLNEELHSYHLWGGAFIVIGILLVQWSQRQESLAR</sequence>
<feature type="transmembrane region" description="Helical" evidence="6">
    <location>
        <begin position="303"/>
        <end position="321"/>
    </location>
</feature>
<evidence type="ECO:0000256" key="2">
    <source>
        <dbReference type="ARBA" id="ARBA00007362"/>
    </source>
</evidence>
<accession>A0A5J6QKH8</accession>
<feature type="transmembrane region" description="Helical" evidence="6">
    <location>
        <begin position="52"/>
        <end position="75"/>
    </location>
</feature>
<reference evidence="8 9" key="1">
    <citation type="submission" date="2019-08" db="EMBL/GenBank/DDBJ databases">
        <title>Whole-genome Sequencing of e-waste polymer degrading bacterium Pseudomonas sp. strain PE08.</title>
        <authorList>
            <person name="Kirdat K."/>
            <person name="Debbarma P."/>
            <person name="Narawade N."/>
            <person name="Suyal D."/>
            <person name="Thorat V."/>
            <person name="Shouche Y."/>
            <person name="Goel R."/>
            <person name="Yadav A."/>
        </authorList>
    </citation>
    <scope>NUCLEOTIDE SEQUENCE [LARGE SCALE GENOMIC DNA]</scope>
    <source>
        <strain evidence="8 9">PE08</strain>
    </source>
</reference>
<evidence type="ECO:0000256" key="6">
    <source>
        <dbReference type="SAM" id="Phobius"/>
    </source>
</evidence>
<evidence type="ECO:0000256" key="5">
    <source>
        <dbReference type="ARBA" id="ARBA00023136"/>
    </source>
</evidence>